<evidence type="ECO:0000313" key="1">
    <source>
        <dbReference type="EMBL" id="QHT87622.1"/>
    </source>
</evidence>
<dbReference type="SUPFAM" id="SSF53335">
    <property type="entry name" value="S-adenosyl-L-methionine-dependent methyltransferases"/>
    <property type="match status" value="1"/>
</dbReference>
<dbReference type="InterPro" id="IPR029063">
    <property type="entry name" value="SAM-dependent_MTases_sf"/>
</dbReference>
<dbReference type="Gene3D" id="3.40.50.150">
    <property type="entry name" value="Vaccinia Virus protein VP39"/>
    <property type="match status" value="1"/>
</dbReference>
<accession>A0A6C0I4A6</accession>
<evidence type="ECO:0008006" key="2">
    <source>
        <dbReference type="Google" id="ProtNLM"/>
    </source>
</evidence>
<proteinExistence type="predicted"/>
<organism evidence="1">
    <name type="scientific">viral metagenome</name>
    <dbReference type="NCBI Taxonomy" id="1070528"/>
    <lineage>
        <taxon>unclassified sequences</taxon>
        <taxon>metagenomes</taxon>
        <taxon>organismal metagenomes</taxon>
    </lineage>
</organism>
<name>A0A6C0I4A6_9ZZZZ</name>
<dbReference type="EMBL" id="MN740094">
    <property type="protein sequence ID" value="QHT87622.1"/>
    <property type="molecule type" value="Genomic_DNA"/>
</dbReference>
<reference evidence="1" key="1">
    <citation type="journal article" date="2020" name="Nature">
        <title>Giant virus diversity and host interactions through global metagenomics.</title>
        <authorList>
            <person name="Schulz F."/>
            <person name="Roux S."/>
            <person name="Paez-Espino D."/>
            <person name="Jungbluth S."/>
            <person name="Walsh D.A."/>
            <person name="Denef V.J."/>
            <person name="McMahon K.D."/>
            <person name="Konstantinidis K.T."/>
            <person name="Eloe-Fadrosh E.A."/>
            <person name="Kyrpides N.C."/>
            <person name="Woyke T."/>
        </authorList>
    </citation>
    <scope>NUCLEOTIDE SEQUENCE</scope>
    <source>
        <strain evidence="1">GVMAG-M-3300023184-190</strain>
    </source>
</reference>
<sequence length="292" mass="33345">MTQDTGKHRKNEKDQYYTKASVAHSCIEIIKNVCPNTAQQDYFWVEPAAGNGSFLLPQIIDPSNSIGIDIDPKRDDILQADFLTWRPEQMAELVKDDKKIICYGNPPFGRQSSLARAFIKHAATFSDIIAFILPRSFVKPSMSKAFPLCFHNVYTGDLPKDAFEVNRKSYDVPCVFQIWRRLDDGTERIIPPPVKECGFDYVKFGEPFDIVCKRVGGLAGKCYPYSPDTMLHHHKEYHYFISIKNKDVICKIDKVIELMNAHTFPDNTVGPKSLSKSEINFILNQIVVFLTR</sequence>
<dbReference type="AlphaFoldDB" id="A0A6C0I4A6"/>
<protein>
    <recommendedName>
        <fullName evidence="2">Methyltransferase</fullName>
    </recommendedName>
</protein>